<dbReference type="InterPro" id="IPR012338">
    <property type="entry name" value="Beta-lactam/transpept-like"/>
</dbReference>
<dbReference type="GO" id="GO:0000270">
    <property type="term" value="P:peptidoglycan metabolic process"/>
    <property type="evidence" value="ECO:0007669"/>
    <property type="project" value="TreeGrafter"/>
</dbReference>
<keyword evidence="2" id="KW-0378">Hydrolase</keyword>
<dbReference type="PRINTS" id="PR00922">
    <property type="entry name" value="DADACBPTASE3"/>
</dbReference>
<reference evidence="3 4" key="1">
    <citation type="journal article" date="2003" name="Int. J. Syst. Evol. Microbiol.">
        <title>Virgibacillus carmonensis sp. nov., Virgibacillus necropolis sp. nov. and Virgibacillus picturae sp. nov., three novel species isolated from deteriorated mural paintings, transfer of the species of the genus salibacillus to Virgibacillus, as Virgibacillus marismortui comb. nov. and Virgibacillus salexigens comb. nov., and emended description of the genus Virgibacillus.</title>
        <authorList>
            <person name="Heyrman J."/>
            <person name="Logan N.A."/>
            <person name="Busse H.J."/>
            <person name="Balcaen A."/>
            <person name="Lebbe L."/>
            <person name="Rodriguez-Diaz M."/>
            <person name="Swings J."/>
            <person name="De Vos P."/>
        </authorList>
    </citation>
    <scope>NUCLEOTIDE SEQUENCE [LARGE SCALE GENOMIC DNA]</scope>
    <source>
        <strain evidence="3 4">LMG 19488</strain>
    </source>
</reference>
<organism evidence="3 4">
    <name type="scientific">Virgibacillus necropolis</name>
    <dbReference type="NCBI Taxonomy" id="163877"/>
    <lineage>
        <taxon>Bacteria</taxon>
        <taxon>Bacillati</taxon>
        <taxon>Bacillota</taxon>
        <taxon>Bacilli</taxon>
        <taxon>Bacillales</taxon>
        <taxon>Bacillaceae</taxon>
        <taxon>Virgibacillus</taxon>
    </lineage>
</organism>
<proteinExistence type="inferred from homology"/>
<evidence type="ECO:0000256" key="2">
    <source>
        <dbReference type="ARBA" id="ARBA00022801"/>
    </source>
</evidence>
<dbReference type="SUPFAM" id="SSF56601">
    <property type="entry name" value="beta-lactamase/transpeptidase-like"/>
    <property type="match status" value="1"/>
</dbReference>
<dbReference type="Gene3D" id="3.40.710.10">
    <property type="entry name" value="DD-peptidase/beta-lactamase superfamily"/>
    <property type="match status" value="2"/>
</dbReference>
<dbReference type="Gene3D" id="3.50.80.20">
    <property type="entry name" value="D-Ala-D-Ala carboxypeptidase C, peptidase S13"/>
    <property type="match status" value="1"/>
</dbReference>
<dbReference type="Pfam" id="PF02113">
    <property type="entry name" value="Peptidase_S13"/>
    <property type="match status" value="1"/>
</dbReference>
<dbReference type="PANTHER" id="PTHR30023:SF0">
    <property type="entry name" value="PENICILLIN-SENSITIVE CARBOXYPEPTIDASE A"/>
    <property type="match status" value="1"/>
</dbReference>
<dbReference type="InterPro" id="IPR000667">
    <property type="entry name" value="Peptidase_S13"/>
</dbReference>
<dbReference type="GO" id="GO:0004185">
    <property type="term" value="F:serine-type carboxypeptidase activity"/>
    <property type="evidence" value="ECO:0007669"/>
    <property type="project" value="InterPro"/>
</dbReference>
<dbReference type="KEGG" id="vne:CFK40_03490"/>
<sequence length="509" mass="55331">MHKGYVKKISLFFLIAMMVFLPFTSGEKALFFPSSGESTHVASAKSAQLDDKIEQILNDESLNGAVTGVSILNAANGESLFENLGDTRLHPASNMKLLTGVAAMETLGADYQFTTEVLTDGRIKGKVLHGNLYLKGKGDPTLMERDLDQFAKELKAKGIKNIKGNLIADDSWYGDVRLSQDINWSDEPFYTAAQISALTLAPNEDYDAGTVIVEVTPSTKVGESAQVKLTPETDYVTIVNKAKTVAEGAEKDISIEREHGSNNIVIEGTIPTDGSRSRSWSSVWEPTGYALDVFKKSLEENGIKFIGKSEAKLGVTPKEATVLTSKKSMPLKDLFIPFMKLSNNGHAEVLVKEMGKIVHNEGSWDKGLQVVEETISALGINTETIMFRDGSGMSHKNMVPANEISQMLFAIQDKSWFPAFEKSLPVAGNSERFVGGTLRNRMTEEPAKGNVLAKTGSLTGMSALSGYVTTKDGEELIFSIMVNNYLGSSSAITAIEDKIATTLAKHEFE</sequence>
<dbReference type="OrthoDB" id="9802627at2"/>
<keyword evidence="3" id="KW-0121">Carboxypeptidase</keyword>
<evidence type="ECO:0000313" key="4">
    <source>
        <dbReference type="Proteomes" id="UP000204391"/>
    </source>
</evidence>
<accession>A0A221M910</accession>
<dbReference type="Proteomes" id="UP000204391">
    <property type="component" value="Chromosome"/>
</dbReference>
<dbReference type="RefSeq" id="WP_089530703.1">
    <property type="nucleotide sequence ID" value="NZ_CP022437.1"/>
</dbReference>
<protein>
    <submittedName>
        <fullName evidence="3">D-alanyl-D-alanine carboxypeptidase/D-alanyl-D-alanine-endopeptidase</fullName>
    </submittedName>
</protein>
<dbReference type="NCBIfam" id="TIGR00666">
    <property type="entry name" value="PBP4"/>
    <property type="match status" value="1"/>
</dbReference>
<evidence type="ECO:0000313" key="3">
    <source>
        <dbReference type="EMBL" id="ASN04133.1"/>
    </source>
</evidence>
<dbReference type="EMBL" id="CP022437">
    <property type="protein sequence ID" value="ASN04133.1"/>
    <property type="molecule type" value="Genomic_DNA"/>
</dbReference>
<dbReference type="AlphaFoldDB" id="A0A221M910"/>
<keyword evidence="4" id="KW-1185">Reference proteome</keyword>
<dbReference type="PANTHER" id="PTHR30023">
    <property type="entry name" value="D-ALANYL-D-ALANINE CARBOXYPEPTIDASE"/>
    <property type="match status" value="1"/>
</dbReference>
<comment type="similarity">
    <text evidence="1">Belongs to the peptidase S13 family.</text>
</comment>
<evidence type="ECO:0000256" key="1">
    <source>
        <dbReference type="ARBA" id="ARBA00006096"/>
    </source>
</evidence>
<dbReference type="GO" id="GO:0006508">
    <property type="term" value="P:proteolysis"/>
    <property type="evidence" value="ECO:0007669"/>
    <property type="project" value="InterPro"/>
</dbReference>
<name>A0A221M910_9BACI</name>
<keyword evidence="3" id="KW-0645">Protease</keyword>
<gene>
    <name evidence="3" type="primary">dacB</name>
    <name evidence="3" type="ORF">CFK40_03490</name>
</gene>